<evidence type="ECO:0000256" key="3">
    <source>
        <dbReference type="ARBA" id="ARBA00023136"/>
    </source>
</evidence>
<dbReference type="RefSeq" id="WP_085794808.1">
    <property type="nucleotide sequence ID" value="NZ_FWFO01000001.1"/>
</dbReference>
<evidence type="ECO:0000313" key="5">
    <source>
        <dbReference type="EMBL" id="SLN29134.1"/>
    </source>
</evidence>
<reference evidence="5 6" key="1">
    <citation type="submission" date="2017-03" db="EMBL/GenBank/DDBJ databases">
        <authorList>
            <person name="Afonso C.L."/>
            <person name="Miller P.J."/>
            <person name="Scott M.A."/>
            <person name="Spackman E."/>
            <person name="Goraichik I."/>
            <person name="Dimitrov K.M."/>
            <person name="Suarez D.L."/>
            <person name="Swayne D.E."/>
        </authorList>
    </citation>
    <scope>NUCLEOTIDE SEQUENCE [LARGE SCALE GENOMIC DNA]</scope>
    <source>
        <strain evidence="5 6">CECT 7639</strain>
    </source>
</reference>
<dbReference type="InterPro" id="IPR036259">
    <property type="entry name" value="MFS_trans_sf"/>
</dbReference>
<feature type="transmembrane region" description="Helical" evidence="4">
    <location>
        <begin position="144"/>
        <end position="163"/>
    </location>
</feature>
<feature type="transmembrane region" description="Helical" evidence="4">
    <location>
        <begin position="21"/>
        <end position="43"/>
    </location>
</feature>
<gene>
    <name evidence="5" type="ORF">TRL7639_01165</name>
</gene>
<keyword evidence="2 4" id="KW-1133">Transmembrane helix</keyword>
<evidence type="ECO:0000313" key="6">
    <source>
        <dbReference type="Proteomes" id="UP000193077"/>
    </source>
</evidence>
<evidence type="ECO:0000256" key="4">
    <source>
        <dbReference type="SAM" id="Phobius"/>
    </source>
</evidence>
<sequence length="415" mass="45046">MHERRIPEWVRHAPAPSVRDFGILAGLEAVVRGILISVFPLIMYRTLGDAGTVSFIYFLIGIVSLVAGLMVPYAVRYVPRRWAYSAGALMFTASAVLALLETPVAVIGALGLNTVAAVTTFVCFNAYVLDYIDRIELGKCETSRMFYSAIGWTAGPMAGVLLLEYWTPAPFLISALASLVMLAVFWAMRLGNGKLISRARSQAANPLAYLPRFFAQPRLVAGWLFAVIRSCGWWIYVVYLPIFAIQNGLSEQLGGILLSFTNGMLFASPLILKWMQRRSVKQSVRIGFAAAAACFVAATIVSPMPWVAVVVMVVGSLWMIVLDICAGLPFLMAVKPSERTEMSAVYSSYRDVSGILTPGAAWAVLWFFPVAGIFAAGGVALAVAWGIAARLHPRLGQPRTPLRPGELVQPHAEAA</sequence>
<proteinExistence type="predicted"/>
<dbReference type="Pfam" id="PF07690">
    <property type="entry name" value="MFS_1"/>
    <property type="match status" value="1"/>
</dbReference>
<evidence type="ECO:0000256" key="2">
    <source>
        <dbReference type="ARBA" id="ARBA00022989"/>
    </source>
</evidence>
<feature type="transmembrane region" description="Helical" evidence="4">
    <location>
        <begin position="284"/>
        <end position="301"/>
    </location>
</feature>
<organism evidence="5 6">
    <name type="scientific">Falsiruegeria litorea R37</name>
    <dbReference type="NCBI Taxonomy" id="1200284"/>
    <lineage>
        <taxon>Bacteria</taxon>
        <taxon>Pseudomonadati</taxon>
        <taxon>Pseudomonadota</taxon>
        <taxon>Alphaproteobacteria</taxon>
        <taxon>Rhodobacterales</taxon>
        <taxon>Roseobacteraceae</taxon>
        <taxon>Falsiruegeria</taxon>
    </lineage>
</organism>
<dbReference type="SUPFAM" id="SSF103473">
    <property type="entry name" value="MFS general substrate transporter"/>
    <property type="match status" value="1"/>
</dbReference>
<feature type="transmembrane region" description="Helical" evidence="4">
    <location>
        <begin position="169"/>
        <end position="188"/>
    </location>
</feature>
<feature type="transmembrane region" description="Helical" evidence="4">
    <location>
        <begin position="307"/>
        <end position="334"/>
    </location>
</feature>
<dbReference type="Proteomes" id="UP000193077">
    <property type="component" value="Unassembled WGS sequence"/>
</dbReference>
<dbReference type="OrthoDB" id="9808182at2"/>
<keyword evidence="1 4" id="KW-0812">Transmembrane</keyword>
<keyword evidence="6" id="KW-1185">Reference proteome</keyword>
<feature type="transmembrane region" description="Helical" evidence="4">
    <location>
        <begin position="55"/>
        <end position="75"/>
    </location>
</feature>
<feature type="transmembrane region" description="Helical" evidence="4">
    <location>
        <begin position="254"/>
        <end position="272"/>
    </location>
</feature>
<feature type="transmembrane region" description="Helical" evidence="4">
    <location>
        <begin position="219"/>
        <end position="242"/>
    </location>
</feature>
<feature type="transmembrane region" description="Helical" evidence="4">
    <location>
        <begin position="82"/>
        <end position="100"/>
    </location>
</feature>
<dbReference type="GO" id="GO:0022857">
    <property type="term" value="F:transmembrane transporter activity"/>
    <property type="evidence" value="ECO:0007669"/>
    <property type="project" value="InterPro"/>
</dbReference>
<protein>
    <submittedName>
        <fullName evidence="5">Major Facilitator Superfamily protein</fullName>
    </submittedName>
</protein>
<accession>A0A1Y5S0D8</accession>
<feature type="transmembrane region" description="Helical" evidence="4">
    <location>
        <begin position="106"/>
        <end position="132"/>
    </location>
</feature>
<feature type="transmembrane region" description="Helical" evidence="4">
    <location>
        <begin position="355"/>
        <end position="388"/>
    </location>
</feature>
<name>A0A1Y5S0D8_9RHOB</name>
<keyword evidence="3 4" id="KW-0472">Membrane</keyword>
<dbReference type="EMBL" id="FWFO01000001">
    <property type="protein sequence ID" value="SLN29134.1"/>
    <property type="molecule type" value="Genomic_DNA"/>
</dbReference>
<dbReference type="AlphaFoldDB" id="A0A1Y5S0D8"/>
<evidence type="ECO:0000256" key="1">
    <source>
        <dbReference type="ARBA" id="ARBA00022692"/>
    </source>
</evidence>
<dbReference type="InterPro" id="IPR011701">
    <property type="entry name" value="MFS"/>
</dbReference>
<dbReference type="Gene3D" id="1.20.1250.20">
    <property type="entry name" value="MFS general substrate transporter like domains"/>
    <property type="match status" value="1"/>
</dbReference>